<dbReference type="AlphaFoldDB" id="A0A4E0PW19"/>
<dbReference type="Proteomes" id="UP000297295">
    <property type="component" value="Unassembled WGS sequence"/>
</dbReference>
<reference evidence="1 2" key="1">
    <citation type="submission" date="2017-11" db="EMBL/GenBank/DDBJ databases">
        <title>Isolation and Characterization of Methanogenic Archaea from Saline Meromictic Lake at Siberia.</title>
        <authorList>
            <person name="Shen Y."/>
            <person name="Huang H.-H."/>
            <person name="Lai M.-C."/>
            <person name="Chen S.-C."/>
        </authorList>
    </citation>
    <scope>NUCLEOTIDE SEQUENCE [LARGE SCALE GENOMIC DNA]</scope>
    <source>
        <strain evidence="1 2">SY-01</strain>
    </source>
</reference>
<evidence type="ECO:0000313" key="2">
    <source>
        <dbReference type="Proteomes" id="UP000297295"/>
    </source>
</evidence>
<dbReference type="RefSeq" id="WP_135389503.1">
    <property type="nucleotide sequence ID" value="NZ_PGGK01000005.1"/>
</dbReference>
<comment type="caution">
    <text evidence="1">The sequence shown here is derived from an EMBL/GenBank/DDBJ whole genome shotgun (WGS) entry which is preliminary data.</text>
</comment>
<keyword evidence="2" id="KW-1185">Reference proteome</keyword>
<organism evidence="1 2">
    <name type="scientific">Methanolobus halotolerans</name>
    <dbReference type="NCBI Taxonomy" id="2052935"/>
    <lineage>
        <taxon>Archaea</taxon>
        <taxon>Methanobacteriati</taxon>
        <taxon>Methanobacteriota</taxon>
        <taxon>Stenosarchaea group</taxon>
        <taxon>Methanomicrobia</taxon>
        <taxon>Methanosarcinales</taxon>
        <taxon>Methanosarcinaceae</taxon>
        <taxon>Methanolobus</taxon>
    </lineage>
</organism>
<sequence>MSEITEAEKQELIKRLDTDGIKEAIREMIVDSSDFKTELKMIIWENGNYDLANDNTYGDGNVFGDCLPIIVENGDYNEEAIVETVFNRMFNEWIEDLNHRIAR</sequence>
<gene>
    <name evidence="1" type="ORF">CUN85_06445</name>
</gene>
<protein>
    <submittedName>
        <fullName evidence="1">Uncharacterized protein</fullName>
    </submittedName>
</protein>
<accession>A0A4E0PW19</accession>
<name>A0A4E0PW19_9EURY</name>
<proteinExistence type="predicted"/>
<dbReference type="EMBL" id="PGGK01000005">
    <property type="protein sequence ID" value="TGC09464.1"/>
    <property type="molecule type" value="Genomic_DNA"/>
</dbReference>
<evidence type="ECO:0000313" key="1">
    <source>
        <dbReference type="EMBL" id="TGC09464.1"/>
    </source>
</evidence>